<keyword evidence="4" id="KW-0408">Iron</keyword>
<accession>U6KLP0</accession>
<dbReference type="Pfam" id="PF10609">
    <property type="entry name" value="ParA"/>
    <property type="match status" value="2"/>
</dbReference>
<reference evidence="9" key="1">
    <citation type="submission" date="2013-10" db="EMBL/GenBank/DDBJ databases">
        <title>Genomic analysis of the causative agents of coccidiosis in chickens.</title>
        <authorList>
            <person name="Reid A.J."/>
            <person name="Blake D."/>
            <person name="Billington K."/>
            <person name="Browne H."/>
            <person name="Dunn M."/>
            <person name="Hung S."/>
            <person name="Kawahara F."/>
            <person name="Miranda-Saavedra D."/>
            <person name="Mourier T."/>
            <person name="Nagra H."/>
            <person name="Otto T.D."/>
            <person name="Rawlings N."/>
            <person name="Sanchez A."/>
            <person name="Sanders M."/>
            <person name="Subramaniam C."/>
            <person name="Tay Y."/>
            <person name="Dear P."/>
            <person name="Doerig C."/>
            <person name="Gruber A."/>
            <person name="Parkinson J."/>
            <person name="Shirley M."/>
            <person name="Wan K.L."/>
            <person name="Berriman M."/>
            <person name="Tomley F."/>
            <person name="Pain A."/>
        </authorList>
    </citation>
    <scope>NUCLEOTIDE SEQUENCE [LARGE SCALE GENOMIC DNA]</scope>
    <source>
        <strain evidence="9">Houghton</strain>
    </source>
</reference>
<evidence type="ECO:0000313" key="10">
    <source>
        <dbReference type="Proteomes" id="UP000030747"/>
    </source>
</evidence>
<keyword evidence="5" id="KW-0411">Iron-sulfur</keyword>
<evidence type="ECO:0000256" key="4">
    <source>
        <dbReference type="ARBA" id="ARBA00023004"/>
    </source>
</evidence>
<dbReference type="EMBL" id="HG674134">
    <property type="protein sequence ID" value="CDJ39007.1"/>
    <property type="molecule type" value="Genomic_DNA"/>
</dbReference>
<keyword evidence="3" id="KW-0067">ATP-binding</keyword>
<dbReference type="Gene3D" id="3.40.50.300">
    <property type="entry name" value="P-loop containing nucleotide triphosphate hydrolases"/>
    <property type="match status" value="1"/>
</dbReference>
<feature type="domain" description="Gamma-butyrobetaine hydroxylase-like N-terminal" evidence="8">
    <location>
        <begin position="515"/>
        <end position="574"/>
    </location>
</feature>
<gene>
    <name evidence="9" type="ORF">ETH_00029330</name>
</gene>
<dbReference type="GeneID" id="25254959"/>
<dbReference type="OrthoDB" id="1741334at2759"/>
<dbReference type="InterPro" id="IPR038492">
    <property type="entry name" value="GBBH-like_N_sf"/>
</dbReference>
<sequence length="606" mass="66305">MDPDLVDAELLSYSQSEVSAQAQDAARDLAVEAHELFEESHQTILRAFHGQVLSQLRQVKDPDIGRDIVSLGFVKDLQIGKEEGGGRNVKFCLCLTTPACPFKSRIQEDAEAVVKQLPWVKKVDVALDSMTANRGDSPGRPPNLRRVEYILGVASCKGGSGKSTVALSLALMLRRSGAKVGLLDADIYGPSLPTMLNKEEARVRFAGKEECGSNEEDNMKSRATVPLQVQNKQGTSAVRRRRIEYEDWPIKNSEPPAANIGESQTTEVAREENLLMVPLVVSGIKCMSYGFITKKNYQGHSALRGPFVSSVVQQMLTGTHWGILDYLVVDLPPGTGDIHITLTQQQAPLDGCVVVTTPQALSLVDAEKGIRMLKSVCIPTLAVVCNMAYFVCDSCDKRHELFGRPEATQRLAELSAARQLVLLPLDARLNSGDFAGSPLPDARDSFVDRLGPEDPVWNALRTLADRVACELSTIRYGSLKPEPSLAEDGSAVLVALLRPEGALLGEGEPLMMKEVFELSGEILRSRCSCLECRKRQSEGHSLSGADDEVHVAKLVETNNSTLLITWKDGHKTVFALNDLLDLRKQLRLATTDEEGSKCHAVPELEW</sequence>
<evidence type="ECO:0000256" key="2">
    <source>
        <dbReference type="ARBA" id="ARBA00022741"/>
    </source>
</evidence>
<dbReference type="Pfam" id="PF06155">
    <property type="entry name" value="GBBH-like_N"/>
    <property type="match status" value="1"/>
</dbReference>
<dbReference type="VEuPathDB" id="ToxoDB:ETH_00029330"/>
<dbReference type="HAMAP" id="MF_02040">
    <property type="entry name" value="Mrp_NBP35"/>
    <property type="match status" value="1"/>
</dbReference>
<dbReference type="CDD" id="cd02037">
    <property type="entry name" value="Mrp_NBP35"/>
    <property type="match status" value="1"/>
</dbReference>
<dbReference type="Proteomes" id="UP000030747">
    <property type="component" value="Unassembled WGS sequence"/>
</dbReference>
<keyword evidence="2" id="KW-0547">Nucleotide-binding</keyword>
<dbReference type="VEuPathDB" id="ToxoDB:ETH2_1329000"/>
<dbReference type="InterPro" id="IPR002744">
    <property type="entry name" value="MIP18-like"/>
</dbReference>
<evidence type="ECO:0000256" key="5">
    <source>
        <dbReference type="ARBA" id="ARBA00023014"/>
    </source>
</evidence>
<dbReference type="AlphaFoldDB" id="U6KLP0"/>
<evidence type="ECO:0000313" key="9">
    <source>
        <dbReference type="EMBL" id="CDJ39007.1"/>
    </source>
</evidence>
<evidence type="ECO:0000259" key="7">
    <source>
        <dbReference type="Pfam" id="PF01883"/>
    </source>
</evidence>
<dbReference type="GO" id="GO:0016226">
    <property type="term" value="P:iron-sulfur cluster assembly"/>
    <property type="evidence" value="ECO:0007669"/>
    <property type="project" value="InterPro"/>
</dbReference>
<dbReference type="PANTHER" id="PTHR42961:SF2">
    <property type="entry name" value="IRON-SULFUR PROTEIN NUBPL"/>
    <property type="match status" value="1"/>
</dbReference>
<dbReference type="OMA" id="MSYGFIR"/>
<dbReference type="Gene3D" id="3.30.300.130">
    <property type="entry name" value="Fe-S cluster assembly (FSCA)"/>
    <property type="match status" value="1"/>
</dbReference>
<protein>
    <submittedName>
        <fullName evidence="9">MRP protein, putative</fullName>
    </submittedName>
</protein>
<dbReference type="GO" id="GO:0140663">
    <property type="term" value="F:ATP-dependent FeS chaperone activity"/>
    <property type="evidence" value="ECO:0007669"/>
    <property type="project" value="InterPro"/>
</dbReference>
<reference evidence="9" key="2">
    <citation type="submission" date="2013-10" db="EMBL/GenBank/DDBJ databases">
        <authorList>
            <person name="Aslett M."/>
        </authorList>
    </citation>
    <scope>NUCLEOTIDE SEQUENCE [LARGE SCALE GENOMIC DNA]</scope>
    <source>
        <strain evidence="9">Houghton</strain>
    </source>
</reference>
<dbReference type="Pfam" id="PF01883">
    <property type="entry name" value="FeS_assembly_P"/>
    <property type="match status" value="1"/>
</dbReference>
<dbReference type="SUPFAM" id="SSF117916">
    <property type="entry name" value="Fe-S cluster assembly (FSCA) domain-like"/>
    <property type="match status" value="1"/>
</dbReference>
<dbReference type="Gene3D" id="3.30.2020.30">
    <property type="match status" value="1"/>
</dbReference>
<dbReference type="InterPro" id="IPR010376">
    <property type="entry name" value="GBBH-like_N"/>
</dbReference>
<evidence type="ECO:0000259" key="8">
    <source>
        <dbReference type="Pfam" id="PF06155"/>
    </source>
</evidence>
<dbReference type="SUPFAM" id="SSF52540">
    <property type="entry name" value="P-loop containing nucleoside triphosphate hydrolases"/>
    <property type="match status" value="1"/>
</dbReference>
<dbReference type="PROSITE" id="PS01215">
    <property type="entry name" value="MRP"/>
    <property type="match status" value="1"/>
</dbReference>
<dbReference type="InterPro" id="IPR034904">
    <property type="entry name" value="FSCA_dom_sf"/>
</dbReference>
<dbReference type="RefSeq" id="XP_013229762.1">
    <property type="nucleotide sequence ID" value="XM_013374308.1"/>
</dbReference>
<dbReference type="GO" id="GO:0051539">
    <property type="term" value="F:4 iron, 4 sulfur cluster binding"/>
    <property type="evidence" value="ECO:0007669"/>
    <property type="project" value="TreeGrafter"/>
</dbReference>
<keyword evidence="1" id="KW-0479">Metal-binding</keyword>
<evidence type="ECO:0000256" key="6">
    <source>
        <dbReference type="ARBA" id="ARBA00024036"/>
    </source>
</evidence>
<dbReference type="InterPro" id="IPR033756">
    <property type="entry name" value="YlxH/NBP35"/>
</dbReference>
<dbReference type="GO" id="GO:0005524">
    <property type="term" value="F:ATP binding"/>
    <property type="evidence" value="ECO:0007669"/>
    <property type="project" value="UniProtKB-KW"/>
</dbReference>
<dbReference type="PANTHER" id="PTHR42961">
    <property type="entry name" value="IRON-SULFUR PROTEIN NUBPL"/>
    <property type="match status" value="1"/>
</dbReference>
<comment type="similarity">
    <text evidence="6">Belongs to the Mrp/NBP35 ATP-binding proteins family.</text>
</comment>
<dbReference type="InterPro" id="IPR027417">
    <property type="entry name" value="P-loop_NTPase"/>
</dbReference>
<name>U6KLP0_EIMTE</name>
<evidence type="ECO:0000256" key="3">
    <source>
        <dbReference type="ARBA" id="ARBA00022840"/>
    </source>
</evidence>
<evidence type="ECO:0000256" key="1">
    <source>
        <dbReference type="ARBA" id="ARBA00022723"/>
    </source>
</evidence>
<organism evidence="9 10">
    <name type="scientific">Eimeria tenella</name>
    <name type="common">Coccidian parasite</name>
    <dbReference type="NCBI Taxonomy" id="5802"/>
    <lineage>
        <taxon>Eukaryota</taxon>
        <taxon>Sar</taxon>
        <taxon>Alveolata</taxon>
        <taxon>Apicomplexa</taxon>
        <taxon>Conoidasida</taxon>
        <taxon>Coccidia</taxon>
        <taxon>Eucoccidiorida</taxon>
        <taxon>Eimeriorina</taxon>
        <taxon>Eimeriidae</taxon>
        <taxon>Eimeria</taxon>
    </lineage>
</organism>
<dbReference type="InterPro" id="IPR000808">
    <property type="entry name" value="Mrp-like_CS"/>
</dbReference>
<feature type="domain" description="MIP18 family-like" evidence="7">
    <location>
        <begin position="51"/>
        <end position="125"/>
    </location>
</feature>
<dbReference type="GO" id="GO:0046872">
    <property type="term" value="F:metal ion binding"/>
    <property type="evidence" value="ECO:0007669"/>
    <property type="project" value="UniProtKB-KW"/>
</dbReference>
<proteinExistence type="inferred from homology"/>
<dbReference type="InterPro" id="IPR019591">
    <property type="entry name" value="Mrp/NBP35_ATP-bd"/>
</dbReference>
<dbReference type="InterPro" id="IPR044304">
    <property type="entry name" value="NUBPL-like"/>
</dbReference>
<keyword evidence="10" id="KW-1185">Reference proteome</keyword>